<dbReference type="RefSeq" id="WP_367955367.1">
    <property type="nucleotide sequence ID" value="NZ_JBDPGJ010000004.1"/>
</dbReference>
<dbReference type="InterPro" id="IPR036291">
    <property type="entry name" value="NAD(P)-bd_dom_sf"/>
</dbReference>
<accession>A0ABV3SL34</accession>
<keyword evidence="2" id="KW-0560">Oxidoreductase</keyword>
<sequence>MPGRLQDKVAIITGGVSGMGLASTHRFIEEGASVVVADIQAGKGRELEKQYPGRLRFVACDVRDEADIVAAVSAAVETFGGLDVMYHNAGAVGDNSDLASITTEGWDDTFNLLLRSTMLTIKHSIEPMRKRGKGSIILTSSAAAVSLGGSGPYAYTVAKAGVISAGRYAALALGPDRIRVNIIVPGAFPTSIWSGHVGGDAEMGDRMGLDLQRFAGMQALPQVGDPRNIADAALFLASEEATFVTGVALPVDGGLTLHRNSQGSASGQLGTVSDAVATFKAAS</sequence>
<dbReference type="PRINTS" id="PR00081">
    <property type="entry name" value="GDHRDH"/>
</dbReference>
<dbReference type="SUPFAM" id="SSF51735">
    <property type="entry name" value="NAD(P)-binding Rossmann-fold domains"/>
    <property type="match status" value="1"/>
</dbReference>
<evidence type="ECO:0000313" key="6">
    <source>
        <dbReference type="EMBL" id="MEX0407488.1"/>
    </source>
</evidence>
<reference evidence="6 7" key="1">
    <citation type="submission" date="2024-05" db="EMBL/GenBank/DDBJ databases">
        <authorList>
            <person name="Jiang F."/>
        </authorList>
    </citation>
    <scope>NUCLEOTIDE SEQUENCE [LARGE SCALE GENOMIC DNA]</scope>
    <source>
        <strain evidence="6 7">LZ166</strain>
    </source>
</reference>
<dbReference type="InterPro" id="IPR002347">
    <property type="entry name" value="SDR_fam"/>
</dbReference>
<name>A0ABV3SL34_9HYPH</name>
<dbReference type="Gene3D" id="3.40.50.720">
    <property type="entry name" value="NAD(P)-binding Rossmann-like Domain"/>
    <property type="match status" value="1"/>
</dbReference>
<dbReference type="PANTHER" id="PTHR43180">
    <property type="entry name" value="3-OXOACYL-(ACYL-CARRIER-PROTEIN) REDUCTASE (AFU_ORTHOLOGUE AFUA_6G11210)"/>
    <property type="match status" value="1"/>
</dbReference>
<organism evidence="6 7">
    <name type="scientific">Aquibium pacificus</name>
    <dbReference type="NCBI Taxonomy" id="3153579"/>
    <lineage>
        <taxon>Bacteria</taxon>
        <taxon>Pseudomonadati</taxon>
        <taxon>Pseudomonadota</taxon>
        <taxon>Alphaproteobacteria</taxon>
        <taxon>Hyphomicrobiales</taxon>
        <taxon>Phyllobacteriaceae</taxon>
        <taxon>Aquibium</taxon>
    </lineage>
</organism>
<evidence type="ECO:0000256" key="4">
    <source>
        <dbReference type="ARBA" id="ARBA00023098"/>
    </source>
</evidence>
<keyword evidence="4" id="KW-0443">Lipid metabolism</keyword>
<proteinExistence type="inferred from homology"/>
<evidence type="ECO:0000256" key="2">
    <source>
        <dbReference type="ARBA" id="ARBA00023002"/>
    </source>
</evidence>
<protein>
    <submittedName>
        <fullName evidence="6">SDR family oxidoreductase</fullName>
    </submittedName>
</protein>
<keyword evidence="5" id="KW-0753">Steroid metabolism</keyword>
<comment type="caution">
    <text evidence="6">The sequence shown here is derived from an EMBL/GenBank/DDBJ whole genome shotgun (WGS) entry which is preliminary data.</text>
</comment>
<dbReference type="Pfam" id="PF13561">
    <property type="entry name" value="adh_short_C2"/>
    <property type="match status" value="1"/>
</dbReference>
<dbReference type="Proteomes" id="UP001556692">
    <property type="component" value="Unassembled WGS sequence"/>
</dbReference>
<evidence type="ECO:0000256" key="5">
    <source>
        <dbReference type="ARBA" id="ARBA00023221"/>
    </source>
</evidence>
<keyword evidence="3" id="KW-0520">NAD</keyword>
<comment type="similarity">
    <text evidence="1">Belongs to the short-chain dehydrogenases/reductases (SDR) family.</text>
</comment>
<evidence type="ECO:0000256" key="1">
    <source>
        <dbReference type="ARBA" id="ARBA00006484"/>
    </source>
</evidence>
<dbReference type="EMBL" id="JBDPGJ010000004">
    <property type="protein sequence ID" value="MEX0407488.1"/>
    <property type="molecule type" value="Genomic_DNA"/>
</dbReference>
<keyword evidence="7" id="KW-1185">Reference proteome</keyword>
<dbReference type="PANTHER" id="PTHR43180:SF28">
    <property type="entry name" value="NAD(P)-BINDING ROSSMANN-FOLD SUPERFAMILY PROTEIN"/>
    <property type="match status" value="1"/>
</dbReference>
<evidence type="ECO:0000256" key="3">
    <source>
        <dbReference type="ARBA" id="ARBA00023027"/>
    </source>
</evidence>
<gene>
    <name evidence="6" type="ORF">ABGN05_17650</name>
</gene>
<evidence type="ECO:0000313" key="7">
    <source>
        <dbReference type="Proteomes" id="UP001556692"/>
    </source>
</evidence>